<evidence type="ECO:0000256" key="2">
    <source>
        <dbReference type="ARBA" id="ARBA00022692"/>
    </source>
</evidence>
<organism evidence="11 12">
    <name type="scientific">Pigmentiphaga litoralis</name>
    <dbReference type="NCBI Taxonomy" id="516702"/>
    <lineage>
        <taxon>Bacteria</taxon>
        <taxon>Pseudomonadati</taxon>
        <taxon>Pseudomonadota</taxon>
        <taxon>Betaproteobacteria</taxon>
        <taxon>Burkholderiales</taxon>
        <taxon>Alcaligenaceae</taxon>
        <taxon>Pigmentiphaga</taxon>
    </lineage>
</organism>
<dbReference type="RefSeq" id="WP_179585309.1">
    <property type="nucleotide sequence ID" value="NZ_JACBYR010000001.1"/>
</dbReference>
<evidence type="ECO:0000256" key="5">
    <source>
        <dbReference type="ARBA" id="ARBA00023224"/>
    </source>
</evidence>
<dbReference type="PANTHER" id="PTHR32089">
    <property type="entry name" value="METHYL-ACCEPTING CHEMOTAXIS PROTEIN MCPB"/>
    <property type="match status" value="1"/>
</dbReference>
<dbReference type="InterPro" id="IPR004089">
    <property type="entry name" value="MCPsignal_dom"/>
</dbReference>
<dbReference type="Pfam" id="PF00015">
    <property type="entry name" value="MCPsignal"/>
    <property type="match status" value="1"/>
</dbReference>
<sequence>MKSSLKYALFVNPLVQGVLFIAIAVLAYGQLNPGAGLPAVPPSTLLIVAALGAVVAVASALLGRLTLSRRQQAVEQLSTHWSRAATTGAPAPALGHRDIDQLAVRFDQSLAQFRPALIQSSQIADAFLDTCAQMSQYGERANQSVQRQSHEIEQLATTIQAMQQAVADVLERSSSAYDAAKNSETHIVQGRTIVDSAHATVADLATSIETAAGVVDSLEEESGNIGKVLVVIQSIAEQTNLLALNAAIEAARAGEHGRGFAVVANEVRTLASRTQQSTEEIKLMIERLQDNSQRVVNAIGDGRKKAATSVEHTLAAAGVLGNIFDNVRVIIDMNGHISTSVAQQQRFAAEIGSNVRNVQDISIHTSEGAKEAAQARRGLAGLAGDLKQLVGSYGA</sequence>
<keyword evidence="4 9" id="KW-0472">Membrane</keyword>
<evidence type="ECO:0000256" key="3">
    <source>
        <dbReference type="ARBA" id="ARBA00022989"/>
    </source>
</evidence>
<keyword evidence="8" id="KW-0175">Coiled coil</keyword>
<accession>A0A7Y9LMM7</accession>
<proteinExistence type="inferred from homology"/>
<dbReference type="GO" id="GO:0006935">
    <property type="term" value="P:chemotaxis"/>
    <property type="evidence" value="ECO:0007669"/>
    <property type="project" value="UniProtKB-ARBA"/>
</dbReference>
<dbReference type="Gene3D" id="1.10.287.950">
    <property type="entry name" value="Methyl-accepting chemotaxis protein"/>
    <property type="match status" value="1"/>
</dbReference>
<evidence type="ECO:0000256" key="4">
    <source>
        <dbReference type="ARBA" id="ARBA00023136"/>
    </source>
</evidence>
<dbReference type="Proteomes" id="UP000542125">
    <property type="component" value="Unassembled WGS sequence"/>
</dbReference>
<evidence type="ECO:0000256" key="7">
    <source>
        <dbReference type="PROSITE-ProRule" id="PRU00284"/>
    </source>
</evidence>
<evidence type="ECO:0000256" key="1">
    <source>
        <dbReference type="ARBA" id="ARBA00004141"/>
    </source>
</evidence>
<name>A0A7Y9LMM7_9BURK</name>
<dbReference type="PANTHER" id="PTHR32089:SF119">
    <property type="entry name" value="METHYL-ACCEPTING CHEMOTAXIS PROTEIN CTPL"/>
    <property type="match status" value="1"/>
</dbReference>
<comment type="similarity">
    <text evidence="6">Belongs to the methyl-accepting chemotaxis (MCP) protein family.</text>
</comment>
<protein>
    <submittedName>
        <fullName evidence="11">Methyl-accepting chemotaxis protein</fullName>
    </submittedName>
</protein>
<feature type="coiled-coil region" evidence="8">
    <location>
        <begin position="145"/>
        <end position="172"/>
    </location>
</feature>
<evidence type="ECO:0000313" key="11">
    <source>
        <dbReference type="EMBL" id="NYE82425.1"/>
    </source>
</evidence>
<dbReference type="SUPFAM" id="SSF58104">
    <property type="entry name" value="Methyl-accepting chemotaxis protein (MCP) signaling domain"/>
    <property type="match status" value="1"/>
</dbReference>
<dbReference type="PROSITE" id="PS50111">
    <property type="entry name" value="CHEMOTAXIS_TRANSDUC_2"/>
    <property type="match status" value="1"/>
</dbReference>
<evidence type="ECO:0000256" key="6">
    <source>
        <dbReference type="ARBA" id="ARBA00029447"/>
    </source>
</evidence>
<feature type="transmembrane region" description="Helical" evidence="9">
    <location>
        <begin position="43"/>
        <end position="62"/>
    </location>
</feature>
<evidence type="ECO:0000313" key="12">
    <source>
        <dbReference type="Proteomes" id="UP000542125"/>
    </source>
</evidence>
<dbReference type="SMART" id="SM00283">
    <property type="entry name" value="MA"/>
    <property type="match status" value="1"/>
</dbReference>
<keyword evidence="12" id="KW-1185">Reference proteome</keyword>
<dbReference type="AlphaFoldDB" id="A0A7Y9LMM7"/>
<gene>
    <name evidence="11" type="ORF">FHW18_001696</name>
</gene>
<evidence type="ECO:0000259" key="10">
    <source>
        <dbReference type="PROSITE" id="PS50111"/>
    </source>
</evidence>
<evidence type="ECO:0000256" key="8">
    <source>
        <dbReference type="SAM" id="Coils"/>
    </source>
</evidence>
<dbReference type="EMBL" id="JACBYR010000001">
    <property type="protein sequence ID" value="NYE82425.1"/>
    <property type="molecule type" value="Genomic_DNA"/>
</dbReference>
<feature type="transmembrane region" description="Helical" evidence="9">
    <location>
        <begin position="7"/>
        <end position="31"/>
    </location>
</feature>
<keyword evidence="2 9" id="KW-0812">Transmembrane</keyword>
<comment type="caution">
    <text evidence="11">The sequence shown here is derived from an EMBL/GenBank/DDBJ whole genome shotgun (WGS) entry which is preliminary data.</text>
</comment>
<keyword evidence="5 7" id="KW-0807">Transducer</keyword>
<keyword evidence="3 9" id="KW-1133">Transmembrane helix</keyword>
<dbReference type="GO" id="GO:0007165">
    <property type="term" value="P:signal transduction"/>
    <property type="evidence" value="ECO:0007669"/>
    <property type="project" value="UniProtKB-KW"/>
</dbReference>
<dbReference type="CDD" id="cd11386">
    <property type="entry name" value="MCP_signal"/>
    <property type="match status" value="1"/>
</dbReference>
<comment type="subcellular location">
    <subcellularLocation>
        <location evidence="1">Membrane</location>
        <topology evidence="1">Multi-pass membrane protein</topology>
    </subcellularLocation>
</comment>
<reference evidence="11 12" key="1">
    <citation type="submission" date="2020-07" db="EMBL/GenBank/DDBJ databases">
        <title>Genomic Encyclopedia of Type Strains, Phase IV (KMG-V): Genome sequencing to study the core and pangenomes of soil and plant-associated prokaryotes.</title>
        <authorList>
            <person name="Whitman W."/>
        </authorList>
    </citation>
    <scope>NUCLEOTIDE SEQUENCE [LARGE SCALE GENOMIC DNA]</scope>
    <source>
        <strain evidence="11 12">SAS40</strain>
    </source>
</reference>
<dbReference type="GO" id="GO:0016020">
    <property type="term" value="C:membrane"/>
    <property type="evidence" value="ECO:0007669"/>
    <property type="project" value="UniProtKB-SubCell"/>
</dbReference>
<feature type="domain" description="Methyl-accepting transducer" evidence="10">
    <location>
        <begin position="123"/>
        <end position="359"/>
    </location>
</feature>
<dbReference type="FunFam" id="1.10.287.950:FF:000001">
    <property type="entry name" value="Methyl-accepting chemotaxis sensory transducer"/>
    <property type="match status" value="1"/>
</dbReference>
<evidence type="ECO:0000256" key="9">
    <source>
        <dbReference type="SAM" id="Phobius"/>
    </source>
</evidence>